<evidence type="ECO:0000256" key="4">
    <source>
        <dbReference type="ARBA" id="ARBA00022490"/>
    </source>
</evidence>
<evidence type="ECO:0000259" key="9">
    <source>
        <dbReference type="SMART" id="SM01222"/>
    </source>
</evidence>
<comment type="pathway">
    <text evidence="2">Amino-acid degradation; L-histidine degradation into L-glutamate; L-glutamate from N-formimidoyl-L-glutamate (transferase route): step 1/1.</text>
</comment>
<feature type="domain" description="Formiminotransferase N-terminal subdomain" evidence="9">
    <location>
        <begin position="3"/>
        <end position="181"/>
    </location>
</feature>
<accession>A0A8J8CF96</accession>
<proteinExistence type="predicted"/>
<evidence type="ECO:0000256" key="1">
    <source>
        <dbReference type="ARBA" id="ARBA00004496"/>
    </source>
</evidence>
<dbReference type="EMBL" id="JAGVSJ010000003">
    <property type="protein sequence ID" value="MBX8631362.1"/>
    <property type="molecule type" value="Genomic_DNA"/>
</dbReference>
<dbReference type="SMART" id="SM01222">
    <property type="entry name" value="FTCD_N"/>
    <property type="match status" value="1"/>
</dbReference>
<evidence type="ECO:0000313" key="12">
    <source>
        <dbReference type="Proteomes" id="UP000716004"/>
    </source>
</evidence>
<dbReference type="UniPathway" id="UPA00379">
    <property type="reaction ID" value="UER00555"/>
</dbReference>
<dbReference type="EC" id="2.1.2.5" evidence="3"/>
<dbReference type="GO" id="GO:0019556">
    <property type="term" value="P:L-histidine catabolic process to glutamate and formamide"/>
    <property type="evidence" value="ECO:0007669"/>
    <property type="project" value="UniProtKB-UniPathway"/>
</dbReference>
<dbReference type="SMART" id="SM01221">
    <property type="entry name" value="FTCD"/>
    <property type="match status" value="1"/>
</dbReference>
<evidence type="ECO:0000313" key="11">
    <source>
        <dbReference type="EMBL" id="MBX8644252.1"/>
    </source>
</evidence>
<dbReference type="Proteomes" id="UP000750197">
    <property type="component" value="Unassembled WGS sequence"/>
</dbReference>
<comment type="caution">
    <text evidence="10">The sequence shown here is derived from an EMBL/GenBank/DDBJ whole genome shotgun (WGS) entry which is preliminary data.</text>
</comment>
<evidence type="ECO:0000256" key="5">
    <source>
        <dbReference type="ARBA" id="ARBA00022679"/>
    </source>
</evidence>
<evidence type="ECO:0000313" key="10">
    <source>
        <dbReference type="EMBL" id="MBX8631362.1"/>
    </source>
</evidence>
<dbReference type="Gene3D" id="3.30.990.10">
    <property type="entry name" value="Formiminotransferase, N-terminal subdomain"/>
    <property type="match status" value="1"/>
</dbReference>
<evidence type="ECO:0000256" key="3">
    <source>
        <dbReference type="ARBA" id="ARBA00012252"/>
    </source>
</evidence>
<dbReference type="Proteomes" id="UP000716004">
    <property type="component" value="Unassembled WGS sequence"/>
</dbReference>
<evidence type="ECO:0000256" key="7">
    <source>
        <dbReference type="ARBA" id="ARBA00022954"/>
    </source>
</evidence>
<organism evidence="10 12">
    <name type="scientific">Candidatus Sysuiplasma superficiale</name>
    <dbReference type="NCBI Taxonomy" id="2823368"/>
    <lineage>
        <taxon>Archaea</taxon>
        <taxon>Methanobacteriati</taxon>
        <taxon>Thermoplasmatota</taxon>
        <taxon>Thermoplasmata</taxon>
        <taxon>Candidatus Sysuiplasmatales</taxon>
        <taxon>Candidatus Sysuiplasmataceae</taxon>
        <taxon>Candidatus Sysuiplasma</taxon>
    </lineage>
</organism>
<dbReference type="GO" id="GO:0019557">
    <property type="term" value="P:L-histidine catabolic process to glutamate and formate"/>
    <property type="evidence" value="ECO:0007669"/>
    <property type="project" value="UniProtKB-UniPathway"/>
</dbReference>
<keyword evidence="4" id="KW-0963">Cytoplasm</keyword>
<keyword evidence="5 10" id="KW-0808">Transferase</keyword>
<dbReference type="InterPro" id="IPR013802">
    <property type="entry name" value="Formiminotransferase_C"/>
</dbReference>
<evidence type="ECO:0000256" key="6">
    <source>
        <dbReference type="ARBA" id="ARBA00022808"/>
    </source>
</evidence>
<dbReference type="Gene3D" id="3.30.70.670">
    <property type="entry name" value="Formiminotransferase, C-terminal subdomain"/>
    <property type="match status" value="1"/>
</dbReference>
<dbReference type="PANTHER" id="PTHR12234">
    <property type="entry name" value="FORMIMINOTRANSFERASE-CYCLODEAMINASE"/>
    <property type="match status" value="1"/>
</dbReference>
<dbReference type="GO" id="GO:0005542">
    <property type="term" value="F:folic acid binding"/>
    <property type="evidence" value="ECO:0007669"/>
    <property type="project" value="UniProtKB-KW"/>
</dbReference>
<gene>
    <name evidence="10" type="primary">ftcD</name>
    <name evidence="10" type="ORF">J9259_02405</name>
    <name evidence="11" type="ORF">KIY12_05970</name>
</gene>
<dbReference type="GO" id="GO:0030409">
    <property type="term" value="F:glutamate formimidoyltransferase activity"/>
    <property type="evidence" value="ECO:0007669"/>
    <property type="project" value="UniProtKB-EC"/>
</dbReference>
<dbReference type="NCBIfam" id="TIGR02024">
    <property type="entry name" value="FtcD"/>
    <property type="match status" value="1"/>
</dbReference>
<name>A0A8J8CF96_9ARCH</name>
<keyword evidence="7" id="KW-0290">Folate-binding</keyword>
<dbReference type="GO" id="GO:0005737">
    <property type="term" value="C:cytoplasm"/>
    <property type="evidence" value="ECO:0007669"/>
    <property type="project" value="UniProtKB-SubCell"/>
</dbReference>
<reference evidence="10" key="1">
    <citation type="submission" date="2021-04" db="EMBL/GenBank/DDBJ databases">
        <title>Genomic insights into ecological role and evolution of a novel Thermoplasmata order Candidatus Sysuiplasmatales.</title>
        <authorList>
            <person name="Yuan Y."/>
        </authorList>
    </citation>
    <scope>NUCLEOTIDE SEQUENCE</scope>
    <source>
        <strain evidence="11">TUT19-bin139</strain>
        <strain evidence="10">YP2-bin.285</strain>
    </source>
</reference>
<dbReference type="PANTHER" id="PTHR12234:SF1">
    <property type="entry name" value="FORMIMINOTRANSFERASE N-TERMINAL SUBDOMAIN-CONTAINING PROTEIN"/>
    <property type="match status" value="1"/>
</dbReference>
<dbReference type="SUPFAM" id="SSF55116">
    <property type="entry name" value="Formiminotransferase domain of formiminotransferase-cyclodeaminase"/>
    <property type="match status" value="2"/>
</dbReference>
<dbReference type="EMBL" id="JAHEAC010000048">
    <property type="protein sequence ID" value="MBX8644252.1"/>
    <property type="molecule type" value="Genomic_DNA"/>
</dbReference>
<dbReference type="AlphaFoldDB" id="A0A8J8CF96"/>
<dbReference type="InterPro" id="IPR004227">
    <property type="entry name" value="Formiminotransferase_cat"/>
</dbReference>
<dbReference type="Pfam" id="PF02971">
    <property type="entry name" value="FTCD"/>
    <property type="match status" value="1"/>
</dbReference>
<protein>
    <recommendedName>
        <fullName evidence="3">glutamate formimidoyltransferase</fullName>
        <ecNumber evidence="3">2.1.2.5</ecNumber>
    </recommendedName>
</protein>
<dbReference type="InterPro" id="IPR037070">
    <property type="entry name" value="Formiminotransferase_C_sf"/>
</dbReference>
<sequence length="306" mass="33681">MPKLVECVPNFSEGRNKDTVDRIIRSIRNVAGTMFLGYEMDASHNRSVLTFAGPPSSVEEAAFQACKTAAELIDMNRHRGEHPRIGATDVIPFIPLSGSTIEECIAISRRVAERIATELRIPTYLYERSAQREDRKNLSDIRKGEYEGLKEAIVSDPSRRPDFGEPLLHPTAGATVVGARPVLVAYNVYLQTADVSVAKRIAKKVRERDGGLPGVKALGFFIKEKNMAQVSMNLTDLSRTSAADAFDAVSREAEREGVEVHGSEIVGLLPVTEVARAAVQRLKLMEFNESQIIEYKLLGLLTEGGE</sequence>
<feature type="domain" description="Formiminotransferase C-terminal subdomain" evidence="8">
    <location>
        <begin position="182"/>
        <end position="296"/>
    </location>
</feature>
<dbReference type="InterPro" id="IPR012886">
    <property type="entry name" value="Formiminotransferase_N"/>
</dbReference>
<dbReference type="InterPro" id="IPR051623">
    <property type="entry name" value="FTCD"/>
</dbReference>
<evidence type="ECO:0000256" key="2">
    <source>
        <dbReference type="ARBA" id="ARBA00005082"/>
    </source>
</evidence>
<evidence type="ECO:0000259" key="8">
    <source>
        <dbReference type="SMART" id="SM01221"/>
    </source>
</evidence>
<dbReference type="InterPro" id="IPR037064">
    <property type="entry name" value="Formiminotransferase_N_sf"/>
</dbReference>
<dbReference type="Pfam" id="PF07837">
    <property type="entry name" value="FTCD_N"/>
    <property type="match status" value="1"/>
</dbReference>
<dbReference type="InterPro" id="IPR022384">
    <property type="entry name" value="FormiminoTrfase_cat_dom_sf"/>
</dbReference>
<keyword evidence="6" id="KW-0369">Histidine metabolism</keyword>
<comment type="subcellular location">
    <subcellularLocation>
        <location evidence="1">Cytoplasm</location>
    </subcellularLocation>
</comment>